<accession>A0A9P6G789</accession>
<dbReference type="AlphaFoldDB" id="A0A9P6G789"/>
<evidence type="ECO:0000313" key="3">
    <source>
        <dbReference type="EMBL" id="KAF9730008.1"/>
    </source>
</evidence>
<reference evidence="3" key="1">
    <citation type="journal article" date="2020" name="Mol. Plant Microbe Interact.">
        <title>Genome Sequence of the Biocontrol Agent Coniothyrium minitans strain Conio (IMI 134523).</title>
        <authorList>
            <person name="Patel D."/>
            <person name="Shittu T.A."/>
            <person name="Baroncelli R."/>
            <person name="Muthumeenakshi S."/>
            <person name="Osborne T.H."/>
            <person name="Janganan T.K."/>
            <person name="Sreenivasaprasad S."/>
        </authorList>
    </citation>
    <scope>NUCLEOTIDE SEQUENCE</scope>
    <source>
        <strain evidence="3">Conio</strain>
    </source>
</reference>
<proteinExistence type="predicted"/>
<comment type="caution">
    <text evidence="3">The sequence shown here is derived from an EMBL/GenBank/DDBJ whole genome shotgun (WGS) entry which is preliminary data.</text>
</comment>
<name>A0A9P6G789_9PLEO</name>
<gene>
    <name evidence="3" type="ORF">PMIN01_11941</name>
    <name evidence="2" type="ORF">PMIN01_13554</name>
</gene>
<feature type="compositionally biased region" description="Basic and acidic residues" evidence="1">
    <location>
        <begin position="65"/>
        <end position="82"/>
    </location>
</feature>
<dbReference type="EMBL" id="WJXW01000015">
    <property type="protein sequence ID" value="KAF9730008.1"/>
    <property type="molecule type" value="Genomic_DNA"/>
</dbReference>
<dbReference type="Proteomes" id="UP000756921">
    <property type="component" value="Unassembled WGS sequence"/>
</dbReference>
<feature type="region of interest" description="Disordered" evidence="1">
    <location>
        <begin position="40"/>
        <end position="92"/>
    </location>
</feature>
<protein>
    <submittedName>
        <fullName evidence="3">Uncharacterized protein</fullName>
    </submittedName>
</protein>
<evidence type="ECO:0000313" key="2">
    <source>
        <dbReference type="EMBL" id="KAF9728421.1"/>
    </source>
</evidence>
<evidence type="ECO:0000256" key="1">
    <source>
        <dbReference type="SAM" id="MobiDB-lite"/>
    </source>
</evidence>
<keyword evidence="4" id="KW-1185">Reference proteome</keyword>
<dbReference type="EMBL" id="WJXW01000020">
    <property type="protein sequence ID" value="KAF9728421.1"/>
    <property type="molecule type" value="Genomic_DNA"/>
</dbReference>
<evidence type="ECO:0000313" key="4">
    <source>
        <dbReference type="Proteomes" id="UP000756921"/>
    </source>
</evidence>
<organism evidence="3 4">
    <name type="scientific">Paraphaeosphaeria minitans</name>
    <dbReference type="NCBI Taxonomy" id="565426"/>
    <lineage>
        <taxon>Eukaryota</taxon>
        <taxon>Fungi</taxon>
        <taxon>Dikarya</taxon>
        <taxon>Ascomycota</taxon>
        <taxon>Pezizomycotina</taxon>
        <taxon>Dothideomycetes</taxon>
        <taxon>Pleosporomycetidae</taxon>
        <taxon>Pleosporales</taxon>
        <taxon>Massarineae</taxon>
        <taxon>Didymosphaeriaceae</taxon>
        <taxon>Paraphaeosphaeria</taxon>
    </lineage>
</organism>
<sequence length="145" mass="16336">MSQSPTDSLATIEDNTLYEAVYREGVSREEVYREVYREEMQSQLADPHSGVLPHPGPVSQGGGHLGRERVHFEDSDSDDLRPSVRRKVSRTEESSALLTATKKMQDLEARVEALEEGKVKCVKVVQEWAKMNEKFMQDLTALIAS</sequence>
<dbReference type="OrthoDB" id="3792407at2759"/>